<dbReference type="InterPro" id="IPR058792">
    <property type="entry name" value="Beta-barrel_RND_2"/>
</dbReference>
<evidence type="ECO:0000256" key="2">
    <source>
        <dbReference type="SAM" id="MobiDB-lite"/>
    </source>
</evidence>
<dbReference type="RefSeq" id="WP_069000077.1">
    <property type="nucleotide sequence ID" value="NZ_MDTQ01000001.1"/>
</dbReference>
<evidence type="ECO:0000259" key="4">
    <source>
        <dbReference type="Pfam" id="PF25954"/>
    </source>
</evidence>
<evidence type="ECO:0000313" key="6">
    <source>
        <dbReference type="Proteomes" id="UP000094291"/>
    </source>
</evidence>
<dbReference type="NCBIfam" id="TIGR01730">
    <property type="entry name" value="RND_mfp"/>
    <property type="match status" value="1"/>
</dbReference>
<dbReference type="Pfam" id="PF25954">
    <property type="entry name" value="Beta-barrel_RND_2"/>
    <property type="match status" value="1"/>
</dbReference>
<protein>
    <submittedName>
        <fullName evidence="5">Uncharacterized protein</fullName>
    </submittedName>
</protein>
<dbReference type="Gene3D" id="2.40.30.170">
    <property type="match status" value="1"/>
</dbReference>
<dbReference type="InterPro" id="IPR058625">
    <property type="entry name" value="MdtA-like_BSH"/>
</dbReference>
<keyword evidence="6" id="KW-1185">Reference proteome</keyword>
<sequence>MQRRITITPLWIAALLALSLAVWLITGTQQQARQQAPDDHVLSEAQNPNAPDTPKVKVRRIQAQQHPMNLILQGQLKAWQSVELKARLDAPVSARPVKEGSRVEAGQILLQLAPEDRPAQLAQAQADLALAQEQLTASERLQQKNLSARTEVLSRRRDLANAQATLANRQQQMADLTPRAPFSGILNQISVDLGDLLSPGETWGELVDLDQLKATAQVPQQQIEQVSLNDAVTVTLLNGDTLPGHVHFISAQADPETRSFRVEATVPNPEQRPLAGVSATLTLATGQVTAHKLSPAFLTLDDQGRLGVQYVTEQHTAGFLPVQIIDTQTDGVWVAGLPEQLDLITLGGGFVHEGQKVSTEADGWSP</sequence>
<dbReference type="SUPFAM" id="SSF111369">
    <property type="entry name" value="HlyD-like secretion proteins"/>
    <property type="match status" value="1"/>
</dbReference>
<dbReference type="InterPro" id="IPR006143">
    <property type="entry name" value="RND_pump_MFP"/>
</dbReference>
<dbReference type="GO" id="GO:1990281">
    <property type="term" value="C:efflux pump complex"/>
    <property type="evidence" value="ECO:0007669"/>
    <property type="project" value="TreeGrafter"/>
</dbReference>
<dbReference type="GO" id="GO:0015562">
    <property type="term" value="F:efflux transmembrane transporter activity"/>
    <property type="evidence" value="ECO:0007669"/>
    <property type="project" value="TreeGrafter"/>
</dbReference>
<accession>A0A1E2VEF9</accession>
<evidence type="ECO:0000313" key="5">
    <source>
        <dbReference type="EMBL" id="ODC05055.1"/>
    </source>
</evidence>
<feature type="region of interest" description="Disordered" evidence="2">
    <location>
        <begin position="35"/>
        <end position="54"/>
    </location>
</feature>
<comment type="similarity">
    <text evidence="1">Belongs to the membrane fusion protein (MFP) (TC 8.A.1) family.</text>
</comment>
<dbReference type="PANTHER" id="PTHR30469">
    <property type="entry name" value="MULTIDRUG RESISTANCE PROTEIN MDTA"/>
    <property type="match status" value="1"/>
</dbReference>
<evidence type="ECO:0000259" key="3">
    <source>
        <dbReference type="Pfam" id="PF25917"/>
    </source>
</evidence>
<name>A0A1E2VEF9_9GAMM</name>
<evidence type="ECO:0000256" key="1">
    <source>
        <dbReference type="ARBA" id="ARBA00009477"/>
    </source>
</evidence>
<dbReference type="Pfam" id="PF25917">
    <property type="entry name" value="BSH_RND"/>
    <property type="match status" value="1"/>
</dbReference>
<dbReference type="AlphaFoldDB" id="A0A1E2VEF9"/>
<dbReference type="EMBL" id="MDTQ01000001">
    <property type="protein sequence ID" value="ODC05055.1"/>
    <property type="molecule type" value="Genomic_DNA"/>
</dbReference>
<proteinExistence type="inferred from homology"/>
<feature type="domain" description="CusB-like beta-barrel" evidence="4">
    <location>
        <begin position="215"/>
        <end position="285"/>
    </location>
</feature>
<dbReference type="PANTHER" id="PTHR30469:SF29">
    <property type="entry name" value="BLR2860 PROTEIN"/>
    <property type="match status" value="1"/>
</dbReference>
<dbReference type="Gene3D" id="2.40.50.100">
    <property type="match status" value="1"/>
</dbReference>
<organism evidence="5 6">
    <name type="scientific">Terasakiispira papahanaumokuakeensis</name>
    <dbReference type="NCBI Taxonomy" id="197479"/>
    <lineage>
        <taxon>Bacteria</taxon>
        <taxon>Pseudomonadati</taxon>
        <taxon>Pseudomonadota</taxon>
        <taxon>Gammaproteobacteria</taxon>
        <taxon>Oceanospirillales</taxon>
        <taxon>Terasakiispira</taxon>
    </lineage>
</organism>
<reference evidence="5 6" key="1">
    <citation type="submission" date="2016-08" db="EMBL/GenBank/DDBJ databases">
        <authorList>
            <person name="Seilhamer J.J."/>
        </authorList>
    </citation>
    <scope>NUCLEOTIDE SEQUENCE [LARGE SCALE GENOMIC DNA]</scope>
    <source>
        <strain evidence="5 6">PH27A</strain>
    </source>
</reference>
<dbReference type="Proteomes" id="UP000094291">
    <property type="component" value="Unassembled WGS sequence"/>
</dbReference>
<comment type="caution">
    <text evidence="5">The sequence shown here is derived from an EMBL/GenBank/DDBJ whole genome shotgun (WGS) entry which is preliminary data.</text>
</comment>
<feature type="domain" description="Multidrug resistance protein MdtA-like barrel-sandwich hybrid" evidence="3">
    <location>
        <begin position="81"/>
        <end position="206"/>
    </location>
</feature>
<dbReference type="Gene3D" id="1.10.287.470">
    <property type="entry name" value="Helix hairpin bin"/>
    <property type="match status" value="1"/>
</dbReference>
<gene>
    <name evidence="5" type="ORF">BFW38_17475</name>
</gene>
<dbReference type="STRING" id="197479.BFW38_17475"/>